<evidence type="ECO:0000256" key="1">
    <source>
        <dbReference type="SAM" id="MobiDB-lite"/>
    </source>
</evidence>
<comment type="caution">
    <text evidence="2">The sequence shown here is derived from an EMBL/GenBank/DDBJ whole genome shotgun (WGS) entry which is preliminary data.</text>
</comment>
<accession>A0A9D4RB41</accession>
<sequence>MSPMSGLQSPGSRGSAGFSVADSFGDRRPSFESQSRPEMGGQIRGSSPPGFRDPAGSPSGVGGQCPSFGSQSQTSFGGSTGFDDQGRAKGRTYFQ</sequence>
<name>A0A9D4RB41_DREPO</name>
<feature type="compositionally biased region" description="Low complexity" evidence="1">
    <location>
        <begin position="67"/>
        <end position="77"/>
    </location>
</feature>
<organism evidence="2 3">
    <name type="scientific">Dreissena polymorpha</name>
    <name type="common">Zebra mussel</name>
    <name type="synonym">Mytilus polymorpha</name>
    <dbReference type="NCBI Taxonomy" id="45954"/>
    <lineage>
        <taxon>Eukaryota</taxon>
        <taxon>Metazoa</taxon>
        <taxon>Spiralia</taxon>
        <taxon>Lophotrochozoa</taxon>
        <taxon>Mollusca</taxon>
        <taxon>Bivalvia</taxon>
        <taxon>Autobranchia</taxon>
        <taxon>Heteroconchia</taxon>
        <taxon>Euheterodonta</taxon>
        <taxon>Imparidentia</taxon>
        <taxon>Neoheterodontei</taxon>
        <taxon>Myida</taxon>
        <taxon>Dreissenoidea</taxon>
        <taxon>Dreissenidae</taxon>
        <taxon>Dreissena</taxon>
    </lineage>
</organism>
<keyword evidence="3" id="KW-1185">Reference proteome</keyword>
<protein>
    <submittedName>
        <fullName evidence="2">Uncharacterized protein</fullName>
    </submittedName>
</protein>
<gene>
    <name evidence="2" type="ORF">DPMN_024824</name>
</gene>
<evidence type="ECO:0000313" key="3">
    <source>
        <dbReference type="Proteomes" id="UP000828390"/>
    </source>
</evidence>
<reference evidence="2" key="2">
    <citation type="submission" date="2020-11" db="EMBL/GenBank/DDBJ databases">
        <authorList>
            <person name="McCartney M.A."/>
            <person name="Auch B."/>
            <person name="Kono T."/>
            <person name="Mallez S."/>
            <person name="Becker A."/>
            <person name="Gohl D.M."/>
            <person name="Silverstein K.A.T."/>
            <person name="Koren S."/>
            <person name="Bechman K.B."/>
            <person name="Herman A."/>
            <person name="Abrahante J.E."/>
            <person name="Garbe J."/>
        </authorList>
    </citation>
    <scope>NUCLEOTIDE SEQUENCE</scope>
    <source>
        <strain evidence="2">Duluth1</strain>
        <tissue evidence="2">Whole animal</tissue>
    </source>
</reference>
<dbReference type="Proteomes" id="UP000828390">
    <property type="component" value="Unassembled WGS sequence"/>
</dbReference>
<dbReference type="EMBL" id="JAIWYP010000002">
    <property type="protein sequence ID" value="KAH3861871.1"/>
    <property type="molecule type" value="Genomic_DNA"/>
</dbReference>
<feature type="compositionally biased region" description="Polar residues" evidence="1">
    <location>
        <begin position="1"/>
        <end position="12"/>
    </location>
</feature>
<proteinExistence type="predicted"/>
<dbReference type="AlphaFoldDB" id="A0A9D4RB41"/>
<evidence type="ECO:0000313" key="2">
    <source>
        <dbReference type="EMBL" id="KAH3861871.1"/>
    </source>
</evidence>
<reference evidence="2" key="1">
    <citation type="journal article" date="2019" name="bioRxiv">
        <title>The Genome of the Zebra Mussel, Dreissena polymorpha: A Resource for Invasive Species Research.</title>
        <authorList>
            <person name="McCartney M.A."/>
            <person name="Auch B."/>
            <person name="Kono T."/>
            <person name="Mallez S."/>
            <person name="Zhang Y."/>
            <person name="Obille A."/>
            <person name="Becker A."/>
            <person name="Abrahante J.E."/>
            <person name="Garbe J."/>
            <person name="Badalamenti J.P."/>
            <person name="Herman A."/>
            <person name="Mangelson H."/>
            <person name="Liachko I."/>
            <person name="Sullivan S."/>
            <person name="Sone E.D."/>
            <person name="Koren S."/>
            <person name="Silverstein K.A.T."/>
            <person name="Beckman K.B."/>
            <person name="Gohl D.M."/>
        </authorList>
    </citation>
    <scope>NUCLEOTIDE SEQUENCE</scope>
    <source>
        <strain evidence="2">Duluth1</strain>
        <tissue evidence="2">Whole animal</tissue>
    </source>
</reference>
<feature type="region of interest" description="Disordered" evidence="1">
    <location>
        <begin position="1"/>
        <end position="95"/>
    </location>
</feature>